<organism evidence="2 3">
    <name type="scientific">Amycolatopsis rhizosphaerae</name>
    <dbReference type="NCBI Taxonomy" id="2053003"/>
    <lineage>
        <taxon>Bacteria</taxon>
        <taxon>Bacillati</taxon>
        <taxon>Actinomycetota</taxon>
        <taxon>Actinomycetes</taxon>
        <taxon>Pseudonocardiales</taxon>
        <taxon>Pseudonocardiaceae</taxon>
        <taxon>Amycolatopsis</taxon>
    </lineage>
</organism>
<keyword evidence="3" id="KW-1185">Reference proteome</keyword>
<evidence type="ECO:0000256" key="1">
    <source>
        <dbReference type="SAM" id="Phobius"/>
    </source>
</evidence>
<dbReference type="RefSeq" id="WP_144592470.1">
    <property type="nucleotide sequence ID" value="NZ_VJWX01000491.1"/>
</dbReference>
<keyword evidence="1" id="KW-0812">Transmembrane</keyword>
<evidence type="ECO:0000313" key="2">
    <source>
        <dbReference type="EMBL" id="TVT26467.1"/>
    </source>
</evidence>
<keyword evidence="1" id="KW-0472">Membrane</keyword>
<evidence type="ECO:0000313" key="3">
    <source>
        <dbReference type="Proteomes" id="UP000320011"/>
    </source>
</evidence>
<feature type="transmembrane region" description="Helical" evidence="1">
    <location>
        <begin position="15"/>
        <end position="35"/>
    </location>
</feature>
<dbReference type="AlphaFoldDB" id="A0A558AQE3"/>
<sequence length="150" mass="16589">MADERTPMIAVVTQIAFLILALATVASVVFAVYTYRRNGQAQLQLSALGLLQHYLDLAVEHPELASPGDDRPVDARYAWFAVHALNTAQTLWLLAGQEPDWQRAINAIIRQHRPFLLSSAFAGDDFNPAFVAFLRSRVPGVRSVGDPQPH</sequence>
<reference evidence="2 3" key="2">
    <citation type="submission" date="2019-08" db="EMBL/GenBank/DDBJ databases">
        <title>Amycolatopsis acidicola sp. nov., isolated from peat swamp forest soil.</title>
        <authorList>
            <person name="Srisuk N."/>
        </authorList>
    </citation>
    <scope>NUCLEOTIDE SEQUENCE [LARGE SCALE GENOMIC DNA]</scope>
    <source>
        <strain evidence="2 3">TBRC 6029</strain>
    </source>
</reference>
<protein>
    <recommendedName>
        <fullName evidence="4">DUF4760 domain-containing protein</fullName>
    </recommendedName>
</protein>
<proteinExistence type="predicted"/>
<keyword evidence="1" id="KW-1133">Transmembrane helix</keyword>
<gene>
    <name evidence="2" type="ORF">FNH05_31370</name>
</gene>
<name>A0A558AQE3_9PSEU</name>
<dbReference type="Proteomes" id="UP000320011">
    <property type="component" value="Unassembled WGS sequence"/>
</dbReference>
<reference evidence="2 3" key="1">
    <citation type="submission" date="2019-07" db="EMBL/GenBank/DDBJ databases">
        <authorList>
            <person name="Duangmal K."/>
            <person name="Teo W.F.A."/>
        </authorList>
    </citation>
    <scope>NUCLEOTIDE SEQUENCE [LARGE SCALE GENOMIC DNA]</scope>
    <source>
        <strain evidence="2 3">TBRC 6029</strain>
    </source>
</reference>
<accession>A0A558AQE3</accession>
<comment type="caution">
    <text evidence="2">The sequence shown here is derived from an EMBL/GenBank/DDBJ whole genome shotgun (WGS) entry which is preliminary data.</text>
</comment>
<evidence type="ECO:0008006" key="4">
    <source>
        <dbReference type="Google" id="ProtNLM"/>
    </source>
</evidence>
<dbReference type="EMBL" id="VJWX01000491">
    <property type="protein sequence ID" value="TVT26467.1"/>
    <property type="molecule type" value="Genomic_DNA"/>
</dbReference>